<dbReference type="InterPro" id="IPR038332">
    <property type="entry name" value="PPE_sf"/>
</dbReference>
<dbReference type="Pfam" id="PF00823">
    <property type="entry name" value="PPE"/>
    <property type="match status" value="1"/>
</dbReference>
<organism evidence="4 5">
    <name type="scientific">Crossiella equi</name>
    <dbReference type="NCBI Taxonomy" id="130796"/>
    <lineage>
        <taxon>Bacteria</taxon>
        <taxon>Bacillati</taxon>
        <taxon>Actinomycetota</taxon>
        <taxon>Actinomycetes</taxon>
        <taxon>Pseudonocardiales</taxon>
        <taxon>Pseudonocardiaceae</taxon>
        <taxon>Crossiella</taxon>
    </lineage>
</organism>
<feature type="compositionally biased region" description="Polar residues" evidence="2">
    <location>
        <begin position="231"/>
        <end position="242"/>
    </location>
</feature>
<evidence type="ECO:0000256" key="1">
    <source>
        <dbReference type="ARBA" id="ARBA00010652"/>
    </source>
</evidence>
<dbReference type="SUPFAM" id="SSF140459">
    <property type="entry name" value="PE/PPE dimer-like"/>
    <property type="match status" value="1"/>
</dbReference>
<dbReference type="EMBL" id="JAGIOO010000001">
    <property type="protein sequence ID" value="MBP2474445.1"/>
    <property type="molecule type" value="Genomic_DNA"/>
</dbReference>
<feature type="region of interest" description="Disordered" evidence="2">
    <location>
        <begin position="194"/>
        <end position="323"/>
    </location>
</feature>
<accession>A0ABS5AFK0</accession>
<keyword evidence="5" id="KW-1185">Reference proteome</keyword>
<protein>
    <recommendedName>
        <fullName evidence="3">PPE domain-containing protein</fullName>
    </recommendedName>
</protein>
<comment type="similarity">
    <text evidence="1">Belongs to the mycobacterial PPE family.</text>
</comment>
<proteinExistence type="inferred from homology"/>
<sequence>MPRCWLAVPHLKIYLDIHLGLGVEAAQPSVSTYRELAQALHRVDETLHTKLAALRAGWHGPAAEDAARALAPFATWAADTEAGITAEADAAQECADAYADARNHVPPPNFLPTKPVTTTAWLPALVGNRVDYEPVEVQVDAAHAEAARAMEVYEERVATALAALPPLLTPPRLDVTLLTGGLLPGVAVSASVGGHGSTAPAAHGHHAPPPPHPVPDPVPAPVPDDDRPVLRTSTVDRSQVWSTAAPDSPHEEQRQQNPPRPQAVKVVPEPRTERPASERKYGEAESEEAGLGVRDGVLGFHPATPLGPPAPVPEAVAPAVLGQ</sequence>
<reference evidence="4 5" key="1">
    <citation type="submission" date="2021-03" db="EMBL/GenBank/DDBJ databases">
        <title>Sequencing the genomes of 1000 actinobacteria strains.</title>
        <authorList>
            <person name="Klenk H.-P."/>
        </authorList>
    </citation>
    <scope>NUCLEOTIDE SEQUENCE [LARGE SCALE GENOMIC DNA]</scope>
    <source>
        <strain evidence="4 5">DSM 44580</strain>
    </source>
</reference>
<feature type="compositionally biased region" description="Basic and acidic residues" evidence="2">
    <location>
        <begin position="268"/>
        <end position="283"/>
    </location>
</feature>
<evidence type="ECO:0000259" key="3">
    <source>
        <dbReference type="Pfam" id="PF00823"/>
    </source>
</evidence>
<gene>
    <name evidence="4" type="ORF">JOF53_003317</name>
</gene>
<evidence type="ECO:0000256" key="2">
    <source>
        <dbReference type="SAM" id="MobiDB-lite"/>
    </source>
</evidence>
<evidence type="ECO:0000313" key="4">
    <source>
        <dbReference type="EMBL" id="MBP2474445.1"/>
    </source>
</evidence>
<dbReference type="Proteomes" id="UP001519363">
    <property type="component" value="Unassembled WGS sequence"/>
</dbReference>
<dbReference type="Gene3D" id="1.20.1260.20">
    <property type="entry name" value="PPE superfamily"/>
    <property type="match status" value="1"/>
</dbReference>
<dbReference type="RefSeq" id="WP_086780301.1">
    <property type="nucleotide sequence ID" value="NZ_JAGIOO010000001.1"/>
</dbReference>
<comment type="caution">
    <text evidence="4">The sequence shown here is derived from an EMBL/GenBank/DDBJ whole genome shotgun (WGS) entry which is preliminary data.</text>
</comment>
<evidence type="ECO:0000313" key="5">
    <source>
        <dbReference type="Proteomes" id="UP001519363"/>
    </source>
</evidence>
<feature type="compositionally biased region" description="Pro residues" evidence="2">
    <location>
        <begin position="207"/>
        <end position="222"/>
    </location>
</feature>
<name>A0ABS5AFK0_9PSEU</name>
<feature type="domain" description="PPE" evidence="3">
    <location>
        <begin position="17"/>
        <end position="165"/>
    </location>
</feature>
<feature type="compositionally biased region" description="Low complexity" evidence="2">
    <location>
        <begin position="313"/>
        <end position="323"/>
    </location>
</feature>
<dbReference type="InterPro" id="IPR000030">
    <property type="entry name" value="PPE_dom"/>
</dbReference>